<evidence type="ECO:0000256" key="9">
    <source>
        <dbReference type="ARBA" id="ARBA00023004"/>
    </source>
</evidence>
<keyword evidence="4" id="KW-0001">2Fe-2S</keyword>
<dbReference type="PROSITE" id="PS00197">
    <property type="entry name" value="2FE2S_FER_1"/>
    <property type="match status" value="1"/>
</dbReference>
<comment type="catalytic activity">
    <reaction evidence="14">
        <text>androsta-1,4-diene-3,17-dione + 2 reduced [2Fe-2S]-[ferredoxin] + O2 + 2 H(+) = 9alpha-hydroxyandrosta-1,4-diene-3,17-dione + 2 oxidized [2Fe-2S]-[ferredoxin] + H2O</text>
        <dbReference type="Rhea" id="RHEA:32199"/>
        <dbReference type="Rhea" id="RHEA-COMP:10000"/>
        <dbReference type="Rhea" id="RHEA-COMP:10001"/>
        <dbReference type="ChEBI" id="CHEBI:15377"/>
        <dbReference type="ChEBI" id="CHEBI:15378"/>
        <dbReference type="ChEBI" id="CHEBI:15379"/>
        <dbReference type="ChEBI" id="CHEBI:33737"/>
        <dbReference type="ChEBI" id="CHEBI:33738"/>
        <dbReference type="ChEBI" id="CHEBI:40799"/>
        <dbReference type="ChEBI" id="CHEBI:63641"/>
        <dbReference type="EC" id="1.14.15.30"/>
    </reaction>
</comment>
<evidence type="ECO:0000256" key="17">
    <source>
        <dbReference type="ARBA" id="ARBA00078495"/>
    </source>
</evidence>
<sequence length="352" mass="37659">MTDLTPHSTRSAILTVAEVIDETADSRSIVFDIPGTHAEKFADYLPGQFLTLRIPSDQTGSVARCYSLSSAPKHDALPKVTVKRTVDGYGSNWICDNLSAGDQVEALPPSGVFTPANIHAPMLLLAAGSGVTPVMSILKTALATGTGPIMFFYANRSENDVIFGAELRDLQDKHPGRLSVIHWLESVQGLPTEKKLATLFAPMSATHSAYMCGPGPFMDAVHAGLAKAKFDHHNVHAEVYNSLSGDPFVDVEHAEVSEEEAADAAQVEVELDGETHELVWPRSRTLVDIMLAAGLDAPYSCQEGECGSCACTLTEGTVEMEVSGALDPDDIADGYILGCQAKPTSDKLRVEF</sequence>
<evidence type="ECO:0000256" key="3">
    <source>
        <dbReference type="ARBA" id="ARBA00022630"/>
    </source>
</evidence>
<dbReference type="CDD" id="cd06214">
    <property type="entry name" value="PA_degradation_oxidoreductase_like"/>
    <property type="match status" value="1"/>
</dbReference>
<comment type="caution">
    <text evidence="21">The sequence shown here is derived from an EMBL/GenBank/DDBJ whole genome shotgun (WGS) entry which is preliminary data.</text>
</comment>
<evidence type="ECO:0000256" key="1">
    <source>
        <dbReference type="ARBA" id="ARBA00001974"/>
    </source>
</evidence>
<evidence type="ECO:0000313" key="21">
    <source>
        <dbReference type="EMBL" id="GED99869.1"/>
    </source>
</evidence>
<keyword evidence="8" id="KW-0560">Oxidoreductase</keyword>
<dbReference type="PRINTS" id="PR00410">
    <property type="entry name" value="PHEHYDRXLASE"/>
</dbReference>
<dbReference type="SUPFAM" id="SSF54292">
    <property type="entry name" value="2Fe-2S ferredoxin-like"/>
    <property type="match status" value="1"/>
</dbReference>
<dbReference type="GO" id="GO:0071949">
    <property type="term" value="F:FAD binding"/>
    <property type="evidence" value="ECO:0007669"/>
    <property type="project" value="UniProtKB-ARBA"/>
</dbReference>
<name>A0A7I9V4C1_9ACTN</name>
<keyword evidence="10" id="KW-0411">Iron-sulfur</keyword>
<feature type="domain" description="FAD-binding FR-type" evidence="20">
    <location>
        <begin position="9"/>
        <end position="116"/>
    </location>
</feature>
<dbReference type="GO" id="GO:0036200">
    <property type="term" value="F:3-ketosteroid 9-alpha-monooxygenase activity"/>
    <property type="evidence" value="ECO:0007669"/>
    <property type="project" value="UniProtKB-EC"/>
</dbReference>
<keyword evidence="9" id="KW-0408">Iron</keyword>
<organism evidence="21 22">
    <name type="scientific">Gordonia spumicola</name>
    <dbReference type="NCBI Taxonomy" id="589161"/>
    <lineage>
        <taxon>Bacteria</taxon>
        <taxon>Bacillati</taxon>
        <taxon>Actinomycetota</taxon>
        <taxon>Actinomycetes</taxon>
        <taxon>Mycobacteriales</taxon>
        <taxon>Gordoniaceae</taxon>
        <taxon>Gordonia</taxon>
    </lineage>
</organism>
<dbReference type="EMBL" id="BJOV01000001">
    <property type="protein sequence ID" value="GED99869.1"/>
    <property type="molecule type" value="Genomic_DNA"/>
</dbReference>
<dbReference type="InterPro" id="IPR017927">
    <property type="entry name" value="FAD-bd_FR_type"/>
</dbReference>
<dbReference type="FunFam" id="3.10.20.30:FF:000023">
    <property type="entry name" value="3-ketosteroid-9-alpha-hydroxylase reductase subunit"/>
    <property type="match status" value="1"/>
</dbReference>
<keyword evidence="3" id="KW-0285">Flavoprotein</keyword>
<evidence type="ECO:0000256" key="7">
    <source>
        <dbReference type="ARBA" id="ARBA00022963"/>
    </source>
</evidence>
<evidence type="ECO:0000256" key="14">
    <source>
        <dbReference type="ARBA" id="ARBA00050368"/>
    </source>
</evidence>
<evidence type="ECO:0000259" key="20">
    <source>
        <dbReference type="PROSITE" id="PS51384"/>
    </source>
</evidence>
<dbReference type="Pfam" id="PF00111">
    <property type="entry name" value="Fer2"/>
    <property type="match status" value="1"/>
</dbReference>
<evidence type="ECO:0000256" key="13">
    <source>
        <dbReference type="ARBA" id="ARBA00030944"/>
    </source>
</evidence>
<dbReference type="GO" id="GO:0016042">
    <property type="term" value="P:lipid catabolic process"/>
    <property type="evidence" value="ECO:0007669"/>
    <property type="project" value="UniProtKB-KW"/>
</dbReference>
<keyword evidence="12" id="KW-0443">Lipid metabolism</keyword>
<dbReference type="InterPro" id="IPR050415">
    <property type="entry name" value="MRET"/>
</dbReference>
<dbReference type="InterPro" id="IPR036010">
    <property type="entry name" value="2Fe-2S_ferredoxin-like_sf"/>
</dbReference>
<keyword evidence="7" id="KW-0442">Lipid degradation</keyword>
<dbReference type="Pfam" id="PF00175">
    <property type="entry name" value="NAD_binding_1"/>
    <property type="match status" value="1"/>
</dbReference>
<dbReference type="CDD" id="cd00207">
    <property type="entry name" value="fer2"/>
    <property type="match status" value="1"/>
</dbReference>
<accession>A0A7I9V4C1</accession>
<gene>
    <name evidence="21" type="ORF">nbrc107696_03160</name>
</gene>
<dbReference type="InterPro" id="IPR008333">
    <property type="entry name" value="Cbr1-like_FAD-bd_dom"/>
</dbReference>
<dbReference type="InterPro" id="IPR012675">
    <property type="entry name" value="Beta-grasp_dom_sf"/>
</dbReference>
<keyword evidence="5" id="KW-0479">Metal-binding</keyword>
<evidence type="ECO:0000256" key="18">
    <source>
        <dbReference type="ARBA" id="ARBA00079721"/>
    </source>
</evidence>
<keyword evidence="2" id="KW-0153">Cholesterol metabolism</keyword>
<dbReference type="PROSITE" id="PS51384">
    <property type="entry name" value="FAD_FR"/>
    <property type="match status" value="1"/>
</dbReference>
<comment type="cofactor">
    <cofactor evidence="1">
        <name>FAD</name>
        <dbReference type="ChEBI" id="CHEBI:57692"/>
    </cofactor>
</comment>
<dbReference type="EC" id="1.14.15.30" evidence="15"/>
<dbReference type="SUPFAM" id="SSF52343">
    <property type="entry name" value="Ferredoxin reductase-like, C-terminal NADP-linked domain"/>
    <property type="match status" value="1"/>
</dbReference>
<dbReference type="Gene3D" id="3.10.20.30">
    <property type="match status" value="1"/>
</dbReference>
<evidence type="ECO:0000256" key="6">
    <source>
        <dbReference type="ARBA" id="ARBA00022827"/>
    </source>
</evidence>
<protein>
    <recommendedName>
        <fullName evidence="16">3-ketosteroid-9-alpha-monooxygenase, ferredoxin reductase component</fullName>
        <ecNumber evidence="15">1.14.15.30</ecNumber>
    </recommendedName>
    <alternativeName>
        <fullName evidence="17">3-ketosteroid-9-alpha-hydroxylase, ferredoxin reductase component</fullName>
    </alternativeName>
    <alternativeName>
        <fullName evidence="18">Androsta-1,4-diene-3,17-dione 9-alpha-hydroxylase</fullName>
    </alternativeName>
    <alternativeName>
        <fullName evidence="13">Rieske-type oxygenase</fullName>
    </alternativeName>
</protein>
<keyword evidence="12" id="KW-0753">Steroid metabolism</keyword>
<evidence type="ECO:0000256" key="8">
    <source>
        <dbReference type="ARBA" id="ARBA00023002"/>
    </source>
</evidence>
<dbReference type="InterPro" id="IPR001041">
    <property type="entry name" value="2Fe-2S_ferredoxin-type"/>
</dbReference>
<dbReference type="Gene3D" id="2.40.30.10">
    <property type="entry name" value="Translation factors"/>
    <property type="match status" value="1"/>
</dbReference>
<evidence type="ECO:0000256" key="12">
    <source>
        <dbReference type="ARBA" id="ARBA00023221"/>
    </source>
</evidence>
<keyword evidence="11" id="KW-1207">Sterol metabolism</keyword>
<evidence type="ECO:0000259" key="19">
    <source>
        <dbReference type="PROSITE" id="PS51085"/>
    </source>
</evidence>
<dbReference type="PRINTS" id="PR00371">
    <property type="entry name" value="FPNCR"/>
</dbReference>
<dbReference type="PROSITE" id="PS51085">
    <property type="entry name" value="2FE2S_FER_2"/>
    <property type="match status" value="1"/>
</dbReference>
<dbReference type="InterPro" id="IPR001709">
    <property type="entry name" value="Flavoprot_Pyr_Nucl_cyt_Rdtase"/>
</dbReference>
<evidence type="ECO:0000256" key="10">
    <source>
        <dbReference type="ARBA" id="ARBA00023014"/>
    </source>
</evidence>
<dbReference type="InterPro" id="IPR001433">
    <property type="entry name" value="OxRdtase_FAD/NAD-bd"/>
</dbReference>
<dbReference type="OrthoDB" id="9796486at2"/>
<evidence type="ECO:0000256" key="16">
    <source>
        <dbReference type="ARBA" id="ARBA00071689"/>
    </source>
</evidence>
<dbReference type="SUPFAM" id="SSF63380">
    <property type="entry name" value="Riboflavin synthase domain-like"/>
    <property type="match status" value="1"/>
</dbReference>
<dbReference type="Pfam" id="PF00970">
    <property type="entry name" value="FAD_binding_6"/>
    <property type="match status" value="1"/>
</dbReference>
<keyword evidence="22" id="KW-1185">Reference proteome</keyword>
<dbReference type="Gene3D" id="3.40.50.80">
    <property type="entry name" value="Nucleotide-binding domain of ferredoxin-NADP reductase (FNR) module"/>
    <property type="match status" value="1"/>
</dbReference>
<dbReference type="Proteomes" id="UP000444960">
    <property type="component" value="Unassembled WGS sequence"/>
</dbReference>
<reference evidence="22" key="1">
    <citation type="submission" date="2019-06" db="EMBL/GenBank/DDBJ databases">
        <title>Gordonia isolated from sludge of a wastewater treatment plant.</title>
        <authorList>
            <person name="Tamura T."/>
            <person name="Aoyama K."/>
            <person name="Kang Y."/>
            <person name="Saito S."/>
            <person name="Akiyama N."/>
            <person name="Yazawa K."/>
            <person name="Gonoi T."/>
            <person name="Mikami Y."/>
        </authorList>
    </citation>
    <scope>NUCLEOTIDE SEQUENCE [LARGE SCALE GENOMIC DNA]</scope>
    <source>
        <strain evidence="22">NBRC 107696</strain>
    </source>
</reference>
<evidence type="ECO:0000256" key="2">
    <source>
        <dbReference type="ARBA" id="ARBA00022548"/>
    </source>
</evidence>
<dbReference type="InterPro" id="IPR006058">
    <property type="entry name" value="2Fe2S_fd_BS"/>
</dbReference>
<keyword evidence="6" id="KW-0274">FAD</keyword>
<dbReference type="PANTHER" id="PTHR47354">
    <property type="entry name" value="NADH OXIDOREDUCTASE HCR"/>
    <property type="match status" value="1"/>
</dbReference>
<dbReference type="AlphaFoldDB" id="A0A7I9V4C1"/>
<dbReference type="GO" id="GO:0008203">
    <property type="term" value="P:cholesterol metabolic process"/>
    <property type="evidence" value="ECO:0007669"/>
    <property type="project" value="UniProtKB-KW"/>
</dbReference>
<dbReference type="RefSeq" id="WP_161893818.1">
    <property type="nucleotide sequence ID" value="NZ_BJOV01000001.1"/>
</dbReference>
<evidence type="ECO:0000313" key="22">
    <source>
        <dbReference type="Proteomes" id="UP000444960"/>
    </source>
</evidence>
<evidence type="ECO:0000256" key="11">
    <source>
        <dbReference type="ARBA" id="ARBA00023166"/>
    </source>
</evidence>
<dbReference type="InterPro" id="IPR017938">
    <property type="entry name" value="Riboflavin_synthase-like_b-brl"/>
</dbReference>
<evidence type="ECO:0000256" key="4">
    <source>
        <dbReference type="ARBA" id="ARBA00022714"/>
    </source>
</evidence>
<evidence type="ECO:0000256" key="15">
    <source>
        <dbReference type="ARBA" id="ARBA00066793"/>
    </source>
</evidence>
<dbReference type="GO" id="GO:0046872">
    <property type="term" value="F:metal ion binding"/>
    <property type="evidence" value="ECO:0007669"/>
    <property type="project" value="UniProtKB-KW"/>
</dbReference>
<evidence type="ECO:0000256" key="5">
    <source>
        <dbReference type="ARBA" id="ARBA00022723"/>
    </source>
</evidence>
<dbReference type="GO" id="GO:0051537">
    <property type="term" value="F:2 iron, 2 sulfur cluster binding"/>
    <property type="evidence" value="ECO:0007669"/>
    <property type="project" value="UniProtKB-KW"/>
</dbReference>
<feature type="domain" description="2Fe-2S ferredoxin-type" evidence="19">
    <location>
        <begin position="265"/>
        <end position="352"/>
    </location>
</feature>
<proteinExistence type="predicted"/>
<dbReference type="InterPro" id="IPR039261">
    <property type="entry name" value="FNR_nucleotide-bd"/>
</dbReference>
<dbReference type="PANTHER" id="PTHR47354:SF8">
    <property type="entry name" value="1,2-PHENYLACETYL-COA EPOXIDASE, SUBUNIT E"/>
    <property type="match status" value="1"/>
</dbReference>